<comment type="similarity">
    <text evidence="2">Belongs to the MLO family.</text>
</comment>
<evidence type="ECO:0000256" key="4">
    <source>
        <dbReference type="ARBA" id="ARBA00022821"/>
    </source>
</evidence>
<evidence type="ECO:0000313" key="11">
    <source>
        <dbReference type="Proteomes" id="UP000541444"/>
    </source>
</evidence>
<evidence type="ECO:0000256" key="6">
    <source>
        <dbReference type="ARBA" id="ARBA00023136"/>
    </source>
</evidence>
<feature type="transmembrane region" description="Helical" evidence="9">
    <location>
        <begin position="145"/>
        <end position="164"/>
    </location>
</feature>
<evidence type="ECO:0000256" key="8">
    <source>
        <dbReference type="SAM" id="MobiDB-lite"/>
    </source>
</evidence>
<feature type="transmembrane region" description="Helical" evidence="9">
    <location>
        <begin position="44"/>
        <end position="63"/>
    </location>
</feature>
<name>A0A7J7MBE2_9MAGN</name>
<dbReference type="PANTHER" id="PTHR31942:SF9">
    <property type="entry name" value="MLO-LIKE PROTEIN 4"/>
    <property type="match status" value="1"/>
</dbReference>
<evidence type="ECO:0000313" key="10">
    <source>
        <dbReference type="EMBL" id="KAF6152206.1"/>
    </source>
</evidence>
<feature type="transmembrane region" description="Helical" evidence="9">
    <location>
        <begin position="100"/>
        <end position="124"/>
    </location>
</feature>
<keyword evidence="4" id="KW-0611">Plant defense</keyword>
<evidence type="ECO:0000256" key="3">
    <source>
        <dbReference type="ARBA" id="ARBA00022692"/>
    </source>
</evidence>
<evidence type="ECO:0000256" key="2">
    <source>
        <dbReference type="ARBA" id="ARBA00006574"/>
    </source>
</evidence>
<keyword evidence="11" id="KW-1185">Reference proteome</keyword>
<feature type="compositionally biased region" description="Polar residues" evidence="8">
    <location>
        <begin position="265"/>
        <end position="277"/>
    </location>
</feature>
<reference evidence="10 11" key="1">
    <citation type="journal article" date="2020" name="IScience">
        <title>Genome Sequencing of the Endangered Kingdonia uniflora (Circaeasteraceae, Ranunculales) Reveals Potential Mechanisms of Evolutionary Specialization.</title>
        <authorList>
            <person name="Sun Y."/>
            <person name="Deng T."/>
            <person name="Zhang A."/>
            <person name="Moore M.J."/>
            <person name="Landis J.B."/>
            <person name="Lin N."/>
            <person name="Zhang H."/>
            <person name="Zhang X."/>
            <person name="Huang J."/>
            <person name="Zhang X."/>
            <person name="Sun H."/>
            <person name="Wang H."/>
        </authorList>
    </citation>
    <scope>NUCLEOTIDE SEQUENCE [LARGE SCALE GENOMIC DNA]</scope>
    <source>
        <strain evidence="10">TB1705</strain>
        <tissue evidence="10">Leaf</tissue>
    </source>
</reference>
<keyword evidence="6 9" id="KW-0472">Membrane</keyword>
<feature type="region of interest" description="Disordered" evidence="8">
    <location>
        <begin position="265"/>
        <end position="285"/>
    </location>
</feature>
<evidence type="ECO:0000256" key="1">
    <source>
        <dbReference type="ARBA" id="ARBA00004141"/>
    </source>
</evidence>
<dbReference type="PANTHER" id="PTHR31942">
    <property type="entry name" value="MLO-LIKE PROTEIN 1"/>
    <property type="match status" value="1"/>
</dbReference>
<evidence type="ECO:0000256" key="5">
    <source>
        <dbReference type="ARBA" id="ARBA00022989"/>
    </source>
</evidence>
<dbReference type="GO" id="GO:0016020">
    <property type="term" value="C:membrane"/>
    <property type="evidence" value="ECO:0007669"/>
    <property type="project" value="UniProtKB-SubCell"/>
</dbReference>
<sequence>MYMSQLGHFYHILQSKFISIASQFWPLWCYTILCIIINVHGLNVYFWLSFIPVILVMLVGTKLQHVVSLLALEIGEPNGPFASNQVKPRDGLFWFRKPEILLWLIQFISFQNSFEMATFVWSLWGLKQRSCFMKNHAMISIRLTAGLLVQFWCSYSTVPLNIIITQMGSRCKKALIAESVRDSLHNWCKRVKERKIKHDSLYSHPGTARSTCSLESIVDDTDEIITIVSGTLSRCSSTDKNETVFEISDQLYHGHLFRSSEYPLNSSNNRTLQSNPLFDSEDNDNDENRCKDTLLELFKKT</sequence>
<comment type="caution">
    <text evidence="10">The sequence shown here is derived from an EMBL/GenBank/DDBJ whole genome shotgun (WGS) entry which is preliminary data.</text>
</comment>
<accession>A0A7J7MBE2</accession>
<dbReference type="Proteomes" id="UP000541444">
    <property type="component" value="Unassembled WGS sequence"/>
</dbReference>
<evidence type="ECO:0008006" key="12">
    <source>
        <dbReference type="Google" id="ProtNLM"/>
    </source>
</evidence>
<proteinExistence type="inferred from homology"/>
<keyword evidence="7" id="KW-0568">Pathogenesis-related protein</keyword>
<feature type="transmembrane region" description="Helical" evidence="9">
    <location>
        <begin position="20"/>
        <end position="37"/>
    </location>
</feature>
<dbReference type="Pfam" id="PF03094">
    <property type="entry name" value="Mlo"/>
    <property type="match status" value="1"/>
</dbReference>
<evidence type="ECO:0000256" key="9">
    <source>
        <dbReference type="SAM" id="Phobius"/>
    </source>
</evidence>
<dbReference type="GO" id="GO:0006952">
    <property type="term" value="P:defense response"/>
    <property type="evidence" value="ECO:0007669"/>
    <property type="project" value="UniProtKB-KW"/>
</dbReference>
<dbReference type="OrthoDB" id="1930087at2759"/>
<comment type="subcellular location">
    <subcellularLocation>
        <location evidence="1">Membrane</location>
        <topology evidence="1">Multi-pass membrane protein</topology>
    </subcellularLocation>
</comment>
<gene>
    <name evidence="10" type="ORF">GIB67_039394</name>
</gene>
<protein>
    <recommendedName>
        <fullName evidence="12">MLO-like protein</fullName>
    </recommendedName>
</protein>
<keyword evidence="5 9" id="KW-1133">Transmembrane helix</keyword>
<dbReference type="AlphaFoldDB" id="A0A7J7MBE2"/>
<dbReference type="InterPro" id="IPR004326">
    <property type="entry name" value="Mlo"/>
</dbReference>
<evidence type="ECO:0000256" key="7">
    <source>
        <dbReference type="ARBA" id="ARBA00023265"/>
    </source>
</evidence>
<keyword evidence="3 9" id="KW-0812">Transmembrane</keyword>
<organism evidence="10 11">
    <name type="scientific">Kingdonia uniflora</name>
    <dbReference type="NCBI Taxonomy" id="39325"/>
    <lineage>
        <taxon>Eukaryota</taxon>
        <taxon>Viridiplantae</taxon>
        <taxon>Streptophyta</taxon>
        <taxon>Embryophyta</taxon>
        <taxon>Tracheophyta</taxon>
        <taxon>Spermatophyta</taxon>
        <taxon>Magnoliopsida</taxon>
        <taxon>Ranunculales</taxon>
        <taxon>Circaeasteraceae</taxon>
        <taxon>Kingdonia</taxon>
    </lineage>
</organism>
<dbReference type="EMBL" id="JACGCM010001649">
    <property type="protein sequence ID" value="KAF6152206.1"/>
    <property type="molecule type" value="Genomic_DNA"/>
</dbReference>